<keyword evidence="6" id="KW-1133">Transmembrane helix</keyword>
<keyword evidence="6" id="KW-0812">Transmembrane</keyword>
<evidence type="ECO:0000313" key="9">
    <source>
        <dbReference type="Proteomes" id="UP001597188"/>
    </source>
</evidence>
<evidence type="ECO:0000256" key="4">
    <source>
        <dbReference type="ARBA" id="ARBA00023088"/>
    </source>
</evidence>
<keyword evidence="3" id="KW-0732">Signal</keyword>
<dbReference type="InterPro" id="IPR022263">
    <property type="entry name" value="KxYKxGKxW"/>
</dbReference>
<protein>
    <submittedName>
        <fullName evidence="8">Bacterial Ig-like domain-containing protein</fullName>
    </submittedName>
</protein>
<evidence type="ECO:0000259" key="7">
    <source>
        <dbReference type="PROSITE" id="PS50847"/>
    </source>
</evidence>
<proteinExistence type="predicted"/>
<dbReference type="RefSeq" id="WP_137633765.1">
    <property type="nucleotide sequence ID" value="NZ_BJDL01000001.1"/>
</dbReference>
<dbReference type="PROSITE" id="PS50847">
    <property type="entry name" value="GRAM_POS_ANCHORING"/>
    <property type="match status" value="1"/>
</dbReference>
<evidence type="ECO:0000256" key="5">
    <source>
        <dbReference type="SAM" id="MobiDB-lite"/>
    </source>
</evidence>
<dbReference type="Gene3D" id="3.80.10.10">
    <property type="entry name" value="Ribonuclease Inhibitor"/>
    <property type="match status" value="1"/>
</dbReference>
<comment type="caution">
    <text evidence="8">The sequence shown here is derived from an EMBL/GenBank/DDBJ whole genome shotgun (WGS) entry which is preliminary data.</text>
</comment>
<keyword evidence="6" id="KW-0472">Membrane</keyword>
<keyword evidence="2" id="KW-0964">Secreted</keyword>
<dbReference type="NCBIfam" id="TIGR03715">
    <property type="entry name" value="KxYKxGKxW"/>
    <property type="match status" value="1"/>
</dbReference>
<keyword evidence="9" id="KW-1185">Reference proteome</keyword>
<evidence type="ECO:0000256" key="3">
    <source>
        <dbReference type="ARBA" id="ARBA00022729"/>
    </source>
</evidence>
<dbReference type="InterPro" id="IPR011889">
    <property type="entry name" value="Liste_lipo_26"/>
</dbReference>
<keyword evidence="1" id="KW-0134">Cell wall</keyword>
<dbReference type="EMBL" id="JBHTOJ010000014">
    <property type="protein sequence ID" value="MFD1420508.1"/>
    <property type="molecule type" value="Genomic_DNA"/>
</dbReference>
<dbReference type="InterPro" id="IPR032675">
    <property type="entry name" value="LRR_dom_sf"/>
</dbReference>
<dbReference type="Pfam" id="PF07523">
    <property type="entry name" value="Big_3"/>
    <property type="match status" value="2"/>
</dbReference>
<dbReference type="InterPro" id="IPR019931">
    <property type="entry name" value="LPXTG_anchor"/>
</dbReference>
<name>A0ABW4BZ43_9LACO</name>
<dbReference type="InterPro" id="IPR005046">
    <property type="entry name" value="DUF285"/>
</dbReference>
<sequence length="1356" mass="143159">MAKKMGSKLHYKMYKQGRFWVFAGLTLLTWQIGNTTTAQADTAGTTAKPATATTQVAAATTSGEGNSVKLSATPASTQSNYSQAESATTSTDSTANSSEAASSAASSQQSQSGATESQSVTSGASSAAQSQTDGNSQSATSQSSQAVASVVPKDQSSDVAPASSAVMSAKDNNTKQLTVEQAASTATTGQTSQVAKAMVTSQAPRQLSRSALLRDTAVSTAIKGVNGDVAWSFDASNGALTLGGGTLGSPDFTYTDADNALQKLNRDDIKSMAVTGKLVVTGLNGVGLFSYLSNGVTGLNQVDVSQATSLNSMFFGSKLDDVVNLNGWDVHSVTDMSKLFSYTTGVTDIEVNDWHTDNLANMDGTFLRSSDLVTVNATNWNTSKVEYMSELFENSEKLANVDVSKWNVSKVTTFWRAFYGTTALKNIDVSSWTPISATIMASMFEFSGVTYLDLSTWNMTKVTDNSEMMGYASGQGNTFDLVELKVSPTFKFISEDFSWYNNIGQVTTYPYTGKWVNARTSEVLTYQELDDFYRKGATGTAETYLAQEDYSDRTQLTGQDINIYQNTDWSVISGIASLKDARGEDVFNFDPSQFSYTGSVNQTKLGQYPITLTYTSALGNQFSAPINVNVIERKSKATIGGQDVTVVIGSDAEANLAAMQAVIPKLLTGTIDSGSPMVVGQDQVQVIESYADGSPITTNDYTIPAVYKFVFSYRNTDDVLLTQTSFLTLVESQAKINLKAPTIIIGPTAKLSIADYFDNLINAAGQSVDDAAGVTFTGVDKVDLTKAGDYTISADYTDTVGNLVTATTTVRVIENTATLNLTAPTQPLIAGPKTTFDPTSVITTAVTAMGTDMTTANGLTIDNTVDPQKAGTYTVTVSYQDNSGNQLTKQVQIVVVSSRLALTVQPTTELIVGEPLDLAAQLITAKDATGQAVALADLTIDLSQLNTAKAGTYPVAVSYTDAYGNTLQRVLTVTVKASPIAIQTVPQVNLLLGDNFEPTSAVTSATGIDGQPLAKTALSYDVSQVNLKQGGTYTMWVSYRDQYQNTVKQPITINVSALSLELTDALTVTQGTTFDPASLVKLATNALGQAISASQLTITGTVNTTVPGKYQLQVTNQDRFGHQLTKSMTVTVLASTPDPEVPTDPSTPTNPETPTNPSTPTNPETPTDPGTTPTPDHPNNGGIVTPPTDVDQPDQPIVSPAKHGTKQAVKTVVKVKSANQKTGQSVIKTGLKQSQLTAATIKSATTTQVAMATIDLAATTQSVTTKSVTATIKPAATTQAVMVTNKSATTQSAMATIRPAKAQLKAVDKLTVGKQAMVEKPLPQTSETKPSLTGTILLATTAVLATLGITLKRRHN</sequence>
<keyword evidence="4" id="KW-0572">Peptidoglycan-anchor</keyword>
<dbReference type="NCBIfam" id="TIGR02167">
    <property type="entry name" value="Liste_lipo_26"/>
    <property type="match status" value="1"/>
</dbReference>
<feature type="region of interest" description="Disordered" evidence="5">
    <location>
        <begin position="42"/>
        <end position="173"/>
    </location>
</feature>
<evidence type="ECO:0000313" key="8">
    <source>
        <dbReference type="EMBL" id="MFD1420508.1"/>
    </source>
</evidence>
<reference evidence="9" key="1">
    <citation type="journal article" date="2019" name="Int. J. Syst. Evol. Microbiol.">
        <title>The Global Catalogue of Microorganisms (GCM) 10K type strain sequencing project: providing services to taxonomists for standard genome sequencing and annotation.</title>
        <authorList>
            <consortium name="The Broad Institute Genomics Platform"/>
            <consortium name="The Broad Institute Genome Sequencing Center for Infectious Disease"/>
            <person name="Wu L."/>
            <person name="Ma J."/>
        </authorList>
    </citation>
    <scope>NUCLEOTIDE SEQUENCE [LARGE SCALE GENOMIC DNA]</scope>
    <source>
        <strain evidence="9">CCM 8931</strain>
    </source>
</reference>
<evidence type="ECO:0000256" key="2">
    <source>
        <dbReference type="ARBA" id="ARBA00022525"/>
    </source>
</evidence>
<dbReference type="Proteomes" id="UP001597188">
    <property type="component" value="Unassembled WGS sequence"/>
</dbReference>
<accession>A0ABW4BZ43</accession>
<dbReference type="Pfam" id="PF19258">
    <property type="entry name" value="KxYKxGKxW_sig"/>
    <property type="match status" value="1"/>
</dbReference>
<feature type="compositionally biased region" description="Low complexity" evidence="5">
    <location>
        <begin position="42"/>
        <end position="61"/>
    </location>
</feature>
<dbReference type="Pfam" id="PF03382">
    <property type="entry name" value="DUF285"/>
    <property type="match status" value="2"/>
</dbReference>
<feature type="compositionally biased region" description="Low complexity" evidence="5">
    <location>
        <begin position="1143"/>
        <end position="1198"/>
    </location>
</feature>
<dbReference type="InterPro" id="IPR013783">
    <property type="entry name" value="Ig-like_fold"/>
</dbReference>
<gene>
    <name evidence="8" type="ORF">ACFQ5L_06040</name>
</gene>
<feature type="transmembrane region" description="Helical" evidence="6">
    <location>
        <begin position="1332"/>
        <end position="1351"/>
    </location>
</feature>
<organism evidence="8 9">
    <name type="scientific">Lactiplantibacillus songbeiensis</name>
    <dbReference type="NCBI Taxonomy" id="2559920"/>
    <lineage>
        <taxon>Bacteria</taxon>
        <taxon>Bacillati</taxon>
        <taxon>Bacillota</taxon>
        <taxon>Bacilli</taxon>
        <taxon>Lactobacillales</taxon>
        <taxon>Lactobacillaceae</taxon>
        <taxon>Lactiplantibacillus</taxon>
    </lineage>
</organism>
<feature type="compositionally biased region" description="Low complexity" evidence="5">
    <location>
        <begin position="82"/>
        <end position="151"/>
    </location>
</feature>
<evidence type="ECO:0000256" key="6">
    <source>
        <dbReference type="SAM" id="Phobius"/>
    </source>
</evidence>
<feature type="domain" description="Gram-positive cocci surface proteins LPxTG" evidence="7">
    <location>
        <begin position="1322"/>
        <end position="1356"/>
    </location>
</feature>
<dbReference type="InterPro" id="IPR022038">
    <property type="entry name" value="Ig-like_bact"/>
</dbReference>
<feature type="region of interest" description="Disordered" evidence="5">
    <location>
        <begin position="1135"/>
        <end position="1207"/>
    </location>
</feature>
<dbReference type="Gene3D" id="2.60.40.10">
    <property type="entry name" value="Immunoglobulins"/>
    <property type="match status" value="5"/>
</dbReference>
<feature type="compositionally biased region" description="Polar residues" evidence="5">
    <location>
        <begin position="62"/>
        <end position="81"/>
    </location>
</feature>
<evidence type="ECO:0000256" key="1">
    <source>
        <dbReference type="ARBA" id="ARBA00022512"/>
    </source>
</evidence>